<dbReference type="WBParaSite" id="ES5_v2.g16446.t1">
    <property type="protein sequence ID" value="ES5_v2.g16446.t1"/>
    <property type="gene ID" value="ES5_v2.g16446"/>
</dbReference>
<sequence length="68" mass="8028">MAAVAADPVVVQEYREIISKFHWLLYHAMNRLDINDGKRIGKQIVEMFNNTEFDERSRIYFGVPQNNQ</sequence>
<dbReference type="Proteomes" id="UP000887579">
    <property type="component" value="Unplaced"/>
</dbReference>
<organism evidence="1 2">
    <name type="scientific">Panagrolaimus sp. ES5</name>
    <dbReference type="NCBI Taxonomy" id="591445"/>
    <lineage>
        <taxon>Eukaryota</taxon>
        <taxon>Metazoa</taxon>
        <taxon>Ecdysozoa</taxon>
        <taxon>Nematoda</taxon>
        <taxon>Chromadorea</taxon>
        <taxon>Rhabditida</taxon>
        <taxon>Tylenchina</taxon>
        <taxon>Panagrolaimomorpha</taxon>
        <taxon>Panagrolaimoidea</taxon>
        <taxon>Panagrolaimidae</taxon>
        <taxon>Panagrolaimus</taxon>
    </lineage>
</organism>
<evidence type="ECO:0000313" key="1">
    <source>
        <dbReference type="Proteomes" id="UP000887579"/>
    </source>
</evidence>
<protein>
    <submittedName>
        <fullName evidence="2">Uncharacterized protein</fullName>
    </submittedName>
</protein>
<evidence type="ECO:0000313" key="2">
    <source>
        <dbReference type="WBParaSite" id="ES5_v2.g16446.t1"/>
    </source>
</evidence>
<proteinExistence type="predicted"/>
<name>A0AC34FH29_9BILA</name>
<reference evidence="2" key="1">
    <citation type="submission" date="2022-11" db="UniProtKB">
        <authorList>
            <consortium name="WormBaseParasite"/>
        </authorList>
    </citation>
    <scope>IDENTIFICATION</scope>
</reference>
<accession>A0AC34FH29</accession>